<evidence type="ECO:0000313" key="2">
    <source>
        <dbReference type="Proteomes" id="UP001589865"/>
    </source>
</evidence>
<evidence type="ECO:0000313" key="1">
    <source>
        <dbReference type="EMBL" id="MFC0408862.1"/>
    </source>
</evidence>
<comment type="caution">
    <text evidence="1">The sequence shown here is derived from an EMBL/GenBank/DDBJ whole genome shotgun (WGS) entry which is preliminary data.</text>
</comment>
<dbReference type="Proteomes" id="UP001589865">
    <property type="component" value="Unassembled WGS sequence"/>
</dbReference>
<keyword evidence="2" id="KW-1185">Reference proteome</keyword>
<organism evidence="1 2">
    <name type="scientific">Roseomonas elaeocarpi</name>
    <dbReference type="NCBI Taxonomy" id="907779"/>
    <lineage>
        <taxon>Bacteria</taxon>
        <taxon>Pseudomonadati</taxon>
        <taxon>Pseudomonadota</taxon>
        <taxon>Alphaproteobacteria</taxon>
        <taxon>Acetobacterales</taxon>
        <taxon>Roseomonadaceae</taxon>
        <taxon>Roseomonas</taxon>
    </lineage>
</organism>
<accession>A0ABV6JT11</accession>
<name>A0ABV6JT11_9PROT</name>
<dbReference type="EMBL" id="JBHLUN010000007">
    <property type="protein sequence ID" value="MFC0408862.1"/>
    <property type="molecule type" value="Genomic_DNA"/>
</dbReference>
<proteinExistence type="predicted"/>
<protein>
    <submittedName>
        <fullName evidence="1">Uncharacterized protein</fullName>
    </submittedName>
</protein>
<sequence length="91" mass="10012">MLEAATEALPLITRDGTVHELRAVLTSGTDVQVWAAAWAKALRLCKDVAEVRHLRALNGSELASVFKRHPEAVRQVERSIDRRIAELEGAA</sequence>
<gene>
    <name evidence="1" type="ORF">ACFFGY_11410</name>
</gene>
<reference evidence="1 2" key="1">
    <citation type="submission" date="2024-09" db="EMBL/GenBank/DDBJ databases">
        <authorList>
            <person name="Sun Q."/>
            <person name="Mori K."/>
        </authorList>
    </citation>
    <scope>NUCLEOTIDE SEQUENCE [LARGE SCALE GENOMIC DNA]</scope>
    <source>
        <strain evidence="1 2">TBRC 5777</strain>
    </source>
</reference>
<dbReference type="RefSeq" id="WP_377044609.1">
    <property type="nucleotide sequence ID" value="NZ_JBHLUN010000007.1"/>
</dbReference>